<dbReference type="Proteomes" id="UP000619238">
    <property type="component" value="Unassembled WGS sequence"/>
</dbReference>
<comment type="caution">
    <text evidence="1">The sequence shown here is derived from an EMBL/GenBank/DDBJ whole genome shotgun (WGS) entry which is preliminary data.</text>
</comment>
<gene>
    <name evidence="1" type="ORF">H2O64_08750</name>
</gene>
<protein>
    <submittedName>
        <fullName evidence="1">Uncharacterized protein</fullName>
    </submittedName>
</protein>
<sequence length="86" mass="10634">MNYFKRNWNESRGDEYDNWGKSIWFFETNSNGEVLRQMEVYENGKVLKYDNDHIEDEFGKLSNQKLDLDEFREFFIDKNEFDTIWN</sequence>
<proteinExistence type="predicted"/>
<evidence type="ECO:0000313" key="1">
    <source>
        <dbReference type="EMBL" id="MBC8754757.1"/>
    </source>
</evidence>
<evidence type="ECO:0000313" key="2">
    <source>
        <dbReference type="Proteomes" id="UP000619238"/>
    </source>
</evidence>
<reference evidence="1 2" key="1">
    <citation type="submission" date="2020-07" db="EMBL/GenBank/DDBJ databases">
        <title>Description of Kordia aestuariivivens sp. nov., isolated from a tidal flat.</title>
        <authorList>
            <person name="Park S."/>
            <person name="Yoon J.-H."/>
        </authorList>
    </citation>
    <scope>NUCLEOTIDE SEQUENCE [LARGE SCALE GENOMIC DNA]</scope>
    <source>
        <strain evidence="1 2">YSTF-M3</strain>
    </source>
</reference>
<dbReference type="RefSeq" id="WP_187561805.1">
    <property type="nucleotide sequence ID" value="NZ_JACGWS010000004.1"/>
</dbReference>
<keyword evidence="2" id="KW-1185">Reference proteome</keyword>
<name>A0ABR7Q867_9FLAO</name>
<organism evidence="1 2">
    <name type="scientific">Kordia aestuariivivens</name>
    <dbReference type="NCBI Taxonomy" id="2759037"/>
    <lineage>
        <taxon>Bacteria</taxon>
        <taxon>Pseudomonadati</taxon>
        <taxon>Bacteroidota</taxon>
        <taxon>Flavobacteriia</taxon>
        <taxon>Flavobacteriales</taxon>
        <taxon>Flavobacteriaceae</taxon>
        <taxon>Kordia</taxon>
    </lineage>
</organism>
<accession>A0ABR7Q867</accession>
<dbReference type="EMBL" id="JACGWS010000004">
    <property type="protein sequence ID" value="MBC8754757.1"/>
    <property type="molecule type" value="Genomic_DNA"/>
</dbReference>